<gene>
    <name evidence="1" type="ORF">PFISCL1PPCAC_18451</name>
</gene>
<proteinExistence type="predicted"/>
<dbReference type="Proteomes" id="UP001432322">
    <property type="component" value="Unassembled WGS sequence"/>
</dbReference>
<organism evidence="1 2">
    <name type="scientific">Pristionchus fissidentatus</name>
    <dbReference type="NCBI Taxonomy" id="1538716"/>
    <lineage>
        <taxon>Eukaryota</taxon>
        <taxon>Metazoa</taxon>
        <taxon>Ecdysozoa</taxon>
        <taxon>Nematoda</taxon>
        <taxon>Chromadorea</taxon>
        <taxon>Rhabditida</taxon>
        <taxon>Rhabditina</taxon>
        <taxon>Diplogasteromorpha</taxon>
        <taxon>Diplogasteroidea</taxon>
        <taxon>Neodiplogasteridae</taxon>
        <taxon>Pristionchus</taxon>
    </lineage>
</organism>
<dbReference type="AlphaFoldDB" id="A0AAV5W5C5"/>
<dbReference type="EMBL" id="BTSY01000005">
    <property type="protein sequence ID" value="GMT27154.1"/>
    <property type="molecule type" value="Genomic_DNA"/>
</dbReference>
<accession>A0AAV5W5C5</accession>
<comment type="caution">
    <text evidence="1">The sequence shown here is derived from an EMBL/GenBank/DDBJ whole genome shotgun (WGS) entry which is preliminary data.</text>
</comment>
<reference evidence="1" key="1">
    <citation type="submission" date="2023-10" db="EMBL/GenBank/DDBJ databases">
        <title>Genome assembly of Pristionchus species.</title>
        <authorList>
            <person name="Yoshida K."/>
            <person name="Sommer R.J."/>
        </authorList>
    </citation>
    <scope>NUCLEOTIDE SEQUENCE</scope>
    <source>
        <strain evidence="1">RS5133</strain>
    </source>
</reference>
<sequence length="82" mass="8913">LFIASAFAMEGAERNVCALKCGALTDPSPPVFQTGCSRVLYNGTVTDNNGKWNCNRQVYECPECGVFTHVITTMSNVSLSFE</sequence>
<feature type="non-terminal residue" evidence="1">
    <location>
        <position position="1"/>
    </location>
</feature>
<keyword evidence="2" id="KW-1185">Reference proteome</keyword>
<evidence type="ECO:0000313" key="2">
    <source>
        <dbReference type="Proteomes" id="UP001432322"/>
    </source>
</evidence>
<name>A0AAV5W5C5_9BILA</name>
<protein>
    <submittedName>
        <fullName evidence="1">Uncharacterized protein</fullName>
    </submittedName>
</protein>
<evidence type="ECO:0000313" key="1">
    <source>
        <dbReference type="EMBL" id="GMT27154.1"/>
    </source>
</evidence>